<gene>
    <name evidence="3" type="primary">envC</name>
    <name evidence="3" type="ORF">GCM10023211_17720</name>
</gene>
<dbReference type="Gene3D" id="2.70.70.10">
    <property type="entry name" value="Glucose Permease (Domain IIA)"/>
    <property type="match status" value="1"/>
</dbReference>
<feature type="domain" description="M23ase beta-sheet core" evidence="2">
    <location>
        <begin position="305"/>
        <end position="398"/>
    </location>
</feature>
<evidence type="ECO:0000256" key="1">
    <source>
        <dbReference type="SAM" id="Coils"/>
    </source>
</evidence>
<dbReference type="SUPFAM" id="SSF51261">
    <property type="entry name" value="Duplicated hybrid motif"/>
    <property type="match status" value="1"/>
</dbReference>
<dbReference type="Pfam" id="PF01551">
    <property type="entry name" value="Peptidase_M23"/>
    <property type="match status" value="1"/>
</dbReference>
<evidence type="ECO:0000313" key="3">
    <source>
        <dbReference type="EMBL" id="GAA5111774.1"/>
    </source>
</evidence>
<proteinExistence type="predicted"/>
<dbReference type="EMBL" id="BAABHY010000003">
    <property type="protein sequence ID" value="GAA5111774.1"/>
    <property type="molecule type" value="Genomic_DNA"/>
</dbReference>
<comment type="caution">
    <text evidence="3">The sequence shown here is derived from an EMBL/GenBank/DDBJ whole genome shotgun (WGS) entry which is preliminary data.</text>
</comment>
<evidence type="ECO:0000313" key="4">
    <source>
        <dbReference type="Proteomes" id="UP001500171"/>
    </source>
</evidence>
<dbReference type="InterPro" id="IPR011055">
    <property type="entry name" value="Dup_hybrid_motif"/>
</dbReference>
<keyword evidence="1" id="KW-0175">Coiled coil</keyword>
<dbReference type="RefSeq" id="WP_345491298.1">
    <property type="nucleotide sequence ID" value="NZ_BAABHY010000003.1"/>
</dbReference>
<dbReference type="PROSITE" id="PS51257">
    <property type="entry name" value="PROKAR_LIPOPROTEIN"/>
    <property type="match status" value="1"/>
</dbReference>
<dbReference type="InterPro" id="IPR050570">
    <property type="entry name" value="Cell_wall_metabolism_enzyme"/>
</dbReference>
<dbReference type="Gene3D" id="6.10.250.3150">
    <property type="match status" value="1"/>
</dbReference>
<feature type="coiled-coil region" evidence="1">
    <location>
        <begin position="202"/>
        <end position="251"/>
    </location>
</feature>
<sequence length="404" mass="45677">MRSIYGYLLLILVGCFIAPSYLYADDKQDLQSIRQSILEQEKKLAEQKKQRVKLLADLKKQETAIANLLTVLDKSDKLLDSLANDIARLIPQISALETRQTKHQQILAKQLEGAFKLGKTSSMELVFAGQESERNERIITYYGYINQERQKRINELKLIQTELHEKKSALEQKHLTQQDLLEKQKTQRDNLLANQKERQQTIVALDKSMQLNQQKLDELKENEAALQAQIAKAEQENKKIAEDEAKQAAQIKAKQQNYNYSPTKDERALMARVSGIGKPTHSLDWPVSGSLLYRFGEPQQGELRWKGLVIKAREGTKVKAIADGRVILASWLQGYGFIVAIDHGKGDMTLYGYNQRVLVDVGDKIEEGQAIALVGTTGGQGSASLYFEVRRDGKALDPSAWLKK</sequence>
<dbReference type="CDD" id="cd12797">
    <property type="entry name" value="M23_peptidase"/>
    <property type="match status" value="1"/>
</dbReference>
<protein>
    <submittedName>
        <fullName evidence="3">Murein hydrolase activator EnvC</fullName>
    </submittedName>
</protein>
<dbReference type="GO" id="GO:0016787">
    <property type="term" value="F:hydrolase activity"/>
    <property type="evidence" value="ECO:0007669"/>
    <property type="project" value="UniProtKB-KW"/>
</dbReference>
<dbReference type="NCBIfam" id="NF008644">
    <property type="entry name" value="PRK11637.1"/>
    <property type="match status" value="1"/>
</dbReference>
<evidence type="ECO:0000259" key="2">
    <source>
        <dbReference type="Pfam" id="PF01551"/>
    </source>
</evidence>
<organism evidence="3 4">
    <name type="scientific">Orbus sasakiae</name>
    <dbReference type="NCBI Taxonomy" id="1078475"/>
    <lineage>
        <taxon>Bacteria</taxon>
        <taxon>Pseudomonadati</taxon>
        <taxon>Pseudomonadota</taxon>
        <taxon>Gammaproteobacteria</taxon>
        <taxon>Orbales</taxon>
        <taxon>Orbaceae</taxon>
        <taxon>Orbus</taxon>
    </lineage>
</organism>
<feature type="coiled-coil region" evidence="1">
    <location>
        <begin position="30"/>
        <end position="64"/>
    </location>
</feature>
<keyword evidence="3" id="KW-0378">Hydrolase</keyword>
<dbReference type="Proteomes" id="UP001500171">
    <property type="component" value="Unassembled WGS sequence"/>
</dbReference>
<reference evidence="4" key="1">
    <citation type="journal article" date="2019" name="Int. J. Syst. Evol. Microbiol.">
        <title>The Global Catalogue of Microorganisms (GCM) 10K type strain sequencing project: providing services to taxonomists for standard genome sequencing and annotation.</title>
        <authorList>
            <consortium name="The Broad Institute Genomics Platform"/>
            <consortium name="The Broad Institute Genome Sequencing Center for Infectious Disease"/>
            <person name="Wu L."/>
            <person name="Ma J."/>
        </authorList>
    </citation>
    <scope>NUCLEOTIDE SEQUENCE [LARGE SCALE GENOMIC DNA]</scope>
    <source>
        <strain evidence="4">JCM 18050</strain>
    </source>
</reference>
<keyword evidence="4" id="KW-1185">Reference proteome</keyword>
<name>A0ABP9N8H5_9GAMM</name>
<dbReference type="PANTHER" id="PTHR21666:SF270">
    <property type="entry name" value="MUREIN HYDROLASE ACTIVATOR ENVC"/>
    <property type="match status" value="1"/>
</dbReference>
<dbReference type="PANTHER" id="PTHR21666">
    <property type="entry name" value="PEPTIDASE-RELATED"/>
    <property type="match status" value="1"/>
</dbReference>
<accession>A0ABP9N8H5</accession>
<dbReference type="InterPro" id="IPR016047">
    <property type="entry name" value="M23ase_b-sheet_dom"/>
</dbReference>